<dbReference type="Gene3D" id="1.10.10.10">
    <property type="entry name" value="Winged helix-like DNA-binding domain superfamily/Winged helix DNA-binding domain"/>
    <property type="match status" value="1"/>
</dbReference>
<dbReference type="Pfam" id="PF12802">
    <property type="entry name" value="MarR_2"/>
    <property type="match status" value="1"/>
</dbReference>
<evidence type="ECO:0000313" key="2">
    <source>
        <dbReference type="EMBL" id="GIG22063.1"/>
    </source>
</evidence>
<dbReference type="AlphaFoldDB" id="A0A919P510"/>
<dbReference type="PANTHER" id="PTHR33164">
    <property type="entry name" value="TRANSCRIPTIONAL REGULATOR, MARR FAMILY"/>
    <property type="match status" value="1"/>
</dbReference>
<dbReference type="RefSeq" id="WP_203755977.1">
    <property type="nucleotide sequence ID" value="NZ_BONK01000009.1"/>
</dbReference>
<protein>
    <recommendedName>
        <fullName evidence="1">HTH marR-type domain-containing protein</fullName>
    </recommendedName>
</protein>
<dbReference type="CDD" id="cd00090">
    <property type="entry name" value="HTH_ARSR"/>
    <property type="match status" value="1"/>
</dbReference>
<dbReference type="PANTHER" id="PTHR33164:SF57">
    <property type="entry name" value="MARR-FAMILY TRANSCRIPTIONAL REGULATOR"/>
    <property type="match status" value="1"/>
</dbReference>
<dbReference type="GO" id="GO:0006950">
    <property type="term" value="P:response to stress"/>
    <property type="evidence" value="ECO:0007669"/>
    <property type="project" value="TreeGrafter"/>
</dbReference>
<dbReference type="InterPro" id="IPR000835">
    <property type="entry name" value="HTH_MarR-typ"/>
</dbReference>
<reference evidence="2" key="1">
    <citation type="submission" date="2021-01" db="EMBL/GenBank/DDBJ databases">
        <title>Whole genome shotgun sequence of Cellulomonas chitinilytica NBRC 110799.</title>
        <authorList>
            <person name="Komaki H."/>
            <person name="Tamura T."/>
        </authorList>
    </citation>
    <scope>NUCLEOTIDE SEQUENCE</scope>
    <source>
        <strain evidence="2">NBRC 110799</strain>
    </source>
</reference>
<dbReference type="SUPFAM" id="SSF46785">
    <property type="entry name" value="Winged helix' DNA-binding domain"/>
    <property type="match status" value="1"/>
</dbReference>
<evidence type="ECO:0000313" key="3">
    <source>
        <dbReference type="Proteomes" id="UP000632740"/>
    </source>
</evidence>
<gene>
    <name evidence="2" type="ORF">Cch01nite_27870</name>
</gene>
<dbReference type="InterPro" id="IPR036388">
    <property type="entry name" value="WH-like_DNA-bd_sf"/>
</dbReference>
<sequence length="150" mass="16125">MSSEDPVDALLDALVRTTFEVTGVLTRLAATHDLSLTQVRVLGILRDRRARVTDLAAYLGLDKSTMSGLIDRAERRGLLARDRNPHDGRAVDVVLTPAGHALTRTAFLDVRDALTPTLDRLPGPQQAQLLDLLGTLLGDAPDGSDGPRPT</sequence>
<organism evidence="2 3">
    <name type="scientific">Cellulomonas chitinilytica</name>
    <dbReference type="NCBI Taxonomy" id="398759"/>
    <lineage>
        <taxon>Bacteria</taxon>
        <taxon>Bacillati</taxon>
        <taxon>Actinomycetota</taxon>
        <taxon>Actinomycetes</taxon>
        <taxon>Micrococcales</taxon>
        <taxon>Cellulomonadaceae</taxon>
        <taxon>Cellulomonas</taxon>
    </lineage>
</organism>
<dbReference type="EMBL" id="BONK01000009">
    <property type="protein sequence ID" value="GIG22063.1"/>
    <property type="molecule type" value="Genomic_DNA"/>
</dbReference>
<evidence type="ECO:0000259" key="1">
    <source>
        <dbReference type="PROSITE" id="PS50995"/>
    </source>
</evidence>
<name>A0A919P510_9CELL</name>
<feature type="domain" description="HTH marR-type" evidence="1">
    <location>
        <begin position="7"/>
        <end position="138"/>
    </location>
</feature>
<dbReference type="GO" id="GO:0003700">
    <property type="term" value="F:DNA-binding transcription factor activity"/>
    <property type="evidence" value="ECO:0007669"/>
    <property type="project" value="InterPro"/>
</dbReference>
<accession>A0A919P510</accession>
<keyword evidence="3" id="KW-1185">Reference proteome</keyword>
<dbReference type="PROSITE" id="PS50995">
    <property type="entry name" value="HTH_MARR_2"/>
    <property type="match status" value="1"/>
</dbReference>
<dbReference type="InterPro" id="IPR036390">
    <property type="entry name" value="WH_DNA-bd_sf"/>
</dbReference>
<comment type="caution">
    <text evidence="2">The sequence shown here is derived from an EMBL/GenBank/DDBJ whole genome shotgun (WGS) entry which is preliminary data.</text>
</comment>
<dbReference type="InterPro" id="IPR039422">
    <property type="entry name" value="MarR/SlyA-like"/>
</dbReference>
<dbReference type="Proteomes" id="UP000632740">
    <property type="component" value="Unassembled WGS sequence"/>
</dbReference>
<proteinExistence type="predicted"/>
<dbReference type="SMART" id="SM00347">
    <property type="entry name" value="HTH_MARR"/>
    <property type="match status" value="1"/>
</dbReference>
<dbReference type="InterPro" id="IPR011991">
    <property type="entry name" value="ArsR-like_HTH"/>
</dbReference>